<dbReference type="InterPro" id="IPR004352">
    <property type="entry name" value="GH114_TIM-barrel"/>
</dbReference>
<feature type="signal peptide" evidence="1">
    <location>
        <begin position="1"/>
        <end position="24"/>
    </location>
</feature>
<dbReference type="Proteomes" id="UP000267128">
    <property type="component" value="Unassembled WGS sequence"/>
</dbReference>
<sequence length="255" mass="28674">MTRVLRTLLIALVLPLLVPGAAEASVTPLPTAGDADYQLGGTRSVPESVTIVVRDRRAAPVPDRYNICYVNGFQTQPDERRFWRKHGGLVLKRNGRPVVDEGWGEWLLDTRTPAKRQRLATILGRWIDGCARSGFDAVEFDNLDSFSRSRRLISRADNRAMARLLVARAHRAGLAAGQKNWAEWNGRRAGFDFAIAESCGRWRECGAYVAHYGARVVAIEYRRADFAWTCARYGDRLPVVLRDRDLTSAGVRRFC</sequence>
<evidence type="ECO:0000313" key="4">
    <source>
        <dbReference type="Proteomes" id="UP000267128"/>
    </source>
</evidence>
<keyword evidence="1" id="KW-0732">Signal</keyword>
<proteinExistence type="predicted"/>
<dbReference type="Gene3D" id="3.20.20.70">
    <property type="entry name" value="Aldolase class I"/>
    <property type="match status" value="1"/>
</dbReference>
<evidence type="ECO:0000256" key="1">
    <source>
        <dbReference type="SAM" id="SignalP"/>
    </source>
</evidence>
<evidence type="ECO:0000313" key="3">
    <source>
        <dbReference type="EMBL" id="RNL63240.1"/>
    </source>
</evidence>
<reference evidence="3 4" key="1">
    <citation type="submission" date="2018-11" db="EMBL/GenBank/DDBJ databases">
        <authorList>
            <person name="Li F."/>
        </authorList>
    </citation>
    <scope>NUCLEOTIDE SEQUENCE [LARGE SCALE GENOMIC DNA]</scope>
    <source>
        <strain evidence="3 4">Gsoil 097</strain>
    </source>
</reference>
<dbReference type="Pfam" id="PF03537">
    <property type="entry name" value="Glyco_hydro_114"/>
    <property type="match status" value="1"/>
</dbReference>
<dbReference type="OrthoDB" id="319933at2"/>
<organism evidence="3 4">
    <name type="scientific">Nocardioides marmoriginsengisoli</name>
    <dbReference type="NCBI Taxonomy" id="661483"/>
    <lineage>
        <taxon>Bacteria</taxon>
        <taxon>Bacillati</taxon>
        <taxon>Actinomycetota</taxon>
        <taxon>Actinomycetes</taxon>
        <taxon>Propionibacteriales</taxon>
        <taxon>Nocardioidaceae</taxon>
        <taxon>Nocardioides</taxon>
    </lineage>
</organism>
<evidence type="ECO:0000259" key="2">
    <source>
        <dbReference type="Pfam" id="PF03537"/>
    </source>
</evidence>
<dbReference type="PANTHER" id="PTHR35273:SF2">
    <property type="entry name" value="ALPHA-GALACTOSIDASE"/>
    <property type="match status" value="1"/>
</dbReference>
<dbReference type="PANTHER" id="PTHR35273">
    <property type="entry name" value="ALPHA-1,4 POLYGALACTOSAMINIDASE, PUTATIVE (AFU_ORTHOLOGUE AFUA_3G07890)-RELATED"/>
    <property type="match status" value="1"/>
</dbReference>
<accession>A0A3N0CIH2</accession>
<feature type="domain" description="Glycoside-hydrolase family GH114 TIM-barrel" evidence="2">
    <location>
        <begin position="36"/>
        <end position="247"/>
    </location>
</feature>
<protein>
    <recommendedName>
        <fullName evidence="2">Glycoside-hydrolase family GH114 TIM-barrel domain-containing protein</fullName>
    </recommendedName>
</protein>
<gene>
    <name evidence="3" type="ORF">EFK50_16235</name>
</gene>
<dbReference type="AlphaFoldDB" id="A0A3N0CIH2"/>
<dbReference type="RefSeq" id="WP_123228533.1">
    <property type="nucleotide sequence ID" value="NZ_RJSE01000007.1"/>
</dbReference>
<dbReference type="InterPro" id="IPR013785">
    <property type="entry name" value="Aldolase_TIM"/>
</dbReference>
<dbReference type="EMBL" id="RJSE01000007">
    <property type="protein sequence ID" value="RNL63240.1"/>
    <property type="molecule type" value="Genomic_DNA"/>
</dbReference>
<feature type="chain" id="PRO_5017960082" description="Glycoside-hydrolase family GH114 TIM-barrel domain-containing protein" evidence="1">
    <location>
        <begin position="25"/>
        <end position="255"/>
    </location>
</feature>
<comment type="caution">
    <text evidence="3">The sequence shown here is derived from an EMBL/GenBank/DDBJ whole genome shotgun (WGS) entry which is preliminary data.</text>
</comment>
<dbReference type="InterPro" id="IPR017853">
    <property type="entry name" value="GH"/>
</dbReference>
<name>A0A3N0CIH2_9ACTN</name>
<keyword evidence="4" id="KW-1185">Reference proteome</keyword>
<dbReference type="SUPFAM" id="SSF51445">
    <property type="entry name" value="(Trans)glycosidases"/>
    <property type="match status" value="1"/>
</dbReference>